<evidence type="ECO:0000313" key="3">
    <source>
        <dbReference type="Proteomes" id="UP000299102"/>
    </source>
</evidence>
<organism evidence="2 3">
    <name type="scientific">Eumeta variegata</name>
    <name type="common">Bagworm moth</name>
    <name type="synonym">Eumeta japonica</name>
    <dbReference type="NCBI Taxonomy" id="151549"/>
    <lineage>
        <taxon>Eukaryota</taxon>
        <taxon>Metazoa</taxon>
        <taxon>Ecdysozoa</taxon>
        <taxon>Arthropoda</taxon>
        <taxon>Hexapoda</taxon>
        <taxon>Insecta</taxon>
        <taxon>Pterygota</taxon>
        <taxon>Neoptera</taxon>
        <taxon>Endopterygota</taxon>
        <taxon>Lepidoptera</taxon>
        <taxon>Glossata</taxon>
        <taxon>Ditrysia</taxon>
        <taxon>Tineoidea</taxon>
        <taxon>Psychidae</taxon>
        <taxon>Oiketicinae</taxon>
        <taxon>Eumeta</taxon>
    </lineage>
</organism>
<reference evidence="2 3" key="1">
    <citation type="journal article" date="2019" name="Commun. Biol.">
        <title>The bagworm genome reveals a unique fibroin gene that provides high tensile strength.</title>
        <authorList>
            <person name="Kono N."/>
            <person name="Nakamura H."/>
            <person name="Ohtoshi R."/>
            <person name="Tomita M."/>
            <person name="Numata K."/>
            <person name="Arakawa K."/>
        </authorList>
    </citation>
    <scope>NUCLEOTIDE SEQUENCE [LARGE SCALE GENOMIC DNA]</scope>
</reference>
<name>A0A4C1WQI9_EUMVA</name>
<dbReference type="Proteomes" id="UP000299102">
    <property type="component" value="Unassembled WGS sequence"/>
</dbReference>
<evidence type="ECO:0000256" key="1">
    <source>
        <dbReference type="SAM" id="MobiDB-lite"/>
    </source>
</evidence>
<dbReference type="AlphaFoldDB" id="A0A4C1WQI9"/>
<accession>A0A4C1WQI9</accession>
<dbReference type="EMBL" id="BGZK01000630">
    <property type="protein sequence ID" value="GBP53648.1"/>
    <property type="molecule type" value="Genomic_DNA"/>
</dbReference>
<evidence type="ECO:0000313" key="2">
    <source>
        <dbReference type="EMBL" id="GBP53648.1"/>
    </source>
</evidence>
<comment type="caution">
    <text evidence="2">The sequence shown here is derived from an EMBL/GenBank/DDBJ whole genome shotgun (WGS) entry which is preliminary data.</text>
</comment>
<proteinExistence type="predicted"/>
<feature type="region of interest" description="Disordered" evidence="1">
    <location>
        <begin position="27"/>
        <end position="74"/>
    </location>
</feature>
<protein>
    <submittedName>
        <fullName evidence="2">Uncharacterized protein</fullName>
    </submittedName>
</protein>
<keyword evidence="3" id="KW-1185">Reference proteome</keyword>
<sequence length="117" mass="12406">MPAPTAAAGEQGRVLVAMRLIRIANGGARAADGGAGERSRNDSYDNVLNSTARRPCPPSARRRRMGVSPGRPAPLYACRLRADDTAATLMIDQRDAWDDTCSGNGNALGTSRLTSHR</sequence>
<gene>
    <name evidence="2" type="ORF">EVAR_38622_1</name>
</gene>